<evidence type="ECO:0000256" key="4">
    <source>
        <dbReference type="ARBA" id="ARBA00022989"/>
    </source>
</evidence>
<feature type="transmembrane region" description="Helical" evidence="7">
    <location>
        <begin position="268"/>
        <end position="287"/>
    </location>
</feature>
<keyword evidence="3 7" id="KW-0812">Transmembrane</keyword>
<evidence type="ECO:0000313" key="9">
    <source>
        <dbReference type="EMBL" id="USR90347.1"/>
    </source>
</evidence>
<evidence type="ECO:0000256" key="2">
    <source>
        <dbReference type="ARBA" id="ARBA00007362"/>
    </source>
</evidence>
<organism evidence="9 10">
    <name type="scientific">Phormidium yuhuli AB48</name>
    <dbReference type="NCBI Taxonomy" id="2940671"/>
    <lineage>
        <taxon>Bacteria</taxon>
        <taxon>Bacillati</taxon>
        <taxon>Cyanobacteriota</taxon>
        <taxon>Cyanophyceae</taxon>
        <taxon>Oscillatoriophycideae</taxon>
        <taxon>Oscillatoriales</taxon>
        <taxon>Oscillatoriaceae</taxon>
        <taxon>Phormidium</taxon>
        <taxon>Phormidium yuhuli</taxon>
    </lineage>
</organism>
<feature type="compositionally biased region" description="Low complexity" evidence="6">
    <location>
        <begin position="341"/>
        <end position="353"/>
    </location>
</feature>
<evidence type="ECO:0000256" key="3">
    <source>
        <dbReference type="ARBA" id="ARBA00022692"/>
    </source>
</evidence>
<feature type="compositionally biased region" description="Polar residues" evidence="6">
    <location>
        <begin position="325"/>
        <end position="337"/>
    </location>
</feature>
<feature type="transmembrane region" description="Helical" evidence="7">
    <location>
        <begin position="133"/>
        <end position="152"/>
    </location>
</feature>
<proteinExistence type="inferred from homology"/>
<gene>
    <name evidence="9" type="ORF">NEA10_16105</name>
</gene>
<evidence type="ECO:0000256" key="6">
    <source>
        <dbReference type="SAM" id="MobiDB-lite"/>
    </source>
</evidence>
<keyword evidence="4 7" id="KW-1133">Transmembrane helix</keyword>
<sequence>MLQRRLPPPVQYVLLLLSPFFFWGTAMVALKGVVPHTTPFFMAAIRLLPAGGLILVAAALSGRPQPRGLKAWSWIALFAIVDGTLFQGFLALGLQDTGAGLGSVLIDSQPLLVALLSAWFFGEYIGLWGGLGLLLGLIGISAIGLPEHWLMALLTLDSTLSSPTSSVTMGQSLSLGEGMMLLASLAMALGTVMMPKVSQHVDPVVATGWHAILGAIPLFGLSWGWETQPWQDLTLSDWGALAYATVFGTAIAYGLFFNFAAQGNLTSLSSLTFFTPVFALLFGYWLLGEILTPVQMAGATLTLGSVYLIERRQKLPRLSWPGSREQVTPSSSPSSPRGETPISPSSGPPAASR</sequence>
<keyword evidence="5 7" id="KW-0472">Membrane</keyword>
<feature type="domain" description="EamA" evidence="8">
    <location>
        <begin position="175"/>
        <end position="309"/>
    </location>
</feature>
<feature type="transmembrane region" description="Helical" evidence="7">
    <location>
        <begin position="72"/>
        <end position="94"/>
    </location>
</feature>
<dbReference type="InterPro" id="IPR050638">
    <property type="entry name" value="AA-Vitamin_Transporters"/>
</dbReference>
<protein>
    <submittedName>
        <fullName evidence="9">DMT family transporter</fullName>
    </submittedName>
</protein>
<evidence type="ECO:0000259" key="8">
    <source>
        <dbReference type="Pfam" id="PF00892"/>
    </source>
</evidence>
<feature type="transmembrane region" description="Helical" evidence="7">
    <location>
        <begin position="293"/>
        <end position="309"/>
    </location>
</feature>
<dbReference type="Pfam" id="PF00892">
    <property type="entry name" value="EamA"/>
    <property type="match status" value="2"/>
</dbReference>
<comment type="subcellular location">
    <subcellularLocation>
        <location evidence="1">Membrane</location>
        <topology evidence="1">Multi-pass membrane protein</topology>
    </subcellularLocation>
</comment>
<dbReference type="InterPro" id="IPR037185">
    <property type="entry name" value="EmrE-like"/>
</dbReference>
<dbReference type="PANTHER" id="PTHR32322:SF2">
    <property type="entry name" value="EAMA DOMAIN-CONTAINING PROTEIN"/>
    <property type="match status" value="1"/>
</dbReference>
<comment type="similarity">
    <text evidence="2">Belongs to the EamA transporter family.</text>
</comment>
<feature type="domain" description="EamA" evidence="8">
    <location>
        <begin position="13"/>
        <end position="143"/>
    </location>
</feature>
<accession>A0ABY5AMF5</accession>
<dbReference type="EMBL" id="CP098611">
    <property type="protein sequence ID" value="USR90347.1"/>
    <property type="molecule type" value="Genomic_DNA"/>
</dbReference>
<evidence type="ECO:0000256" key="7">
    <source>
        <dbReference type="SAM" id="Phobius"/>
    </source>
</evidence>
<feature type="transmembrane region" description="Helical" evidence="7">
    <location>
        <begin position="204"/>
        <end position="225"/>
    </location>
</feature>
<reference evidence="9" key="1">
    <citation type="submission" date="2022-06" db="EMBL/GenBank/DDBJ databases">
        <title>Genome sequence of Phormidium yuhuli AB48 isolated from an industrial photobioreactor environment.</title>
        <authorList>
            <person name="Qiu Y."/>
            <person name="Noonan A.J.C."/>
            <person name="Dofher K."/>
            <person name="Koch M."/>
            <person name="Kieft B."/>
            <person name="Lin X."/>
            <person name="Ziels R.M."/>
            <person name="Hallam S.J."/>
        </authorList>
    </citation>
    <scope>NUCLEOTIDE SEQUENCE</scope>
    <source>
        <strain evidence="9">AB48</strain>
    </source>
</reference>
<dbReference type="PANTHER" id="PTHR32322">
    <property type="entry name" value="INNER MEMBRANE TRANSPORTER"/>
    <property type="match status" value="1"/>
</dbReference>
<feature type="transmembrane region" description="Helical" evidence="7">
    <location>
        <begin position="100"/>
        <end position="121"/>
    </location>
</feature>
<feature type="transmembrane region" description="Helical" evidence="7">
    <location>
        <begin position="172"/>
        <end position="192"/>
    </location>
</feature>
<keyword evidence="10" id="KW-1185">Reference proteome</keyword>
<evidence type="ECO:0000256" key="1">
    <source>
        <dbReference type="ARBA" id="ARBA00004141"/>
    </source>
</evidence>
<dbReference type="SUPFAM" id="SSF103481">
    <property type="entry name" value="Multidrug resistance efflux transporter EmrE"/>
    <property type="match status" value="2"/>
</dbReference>
<evidence type="ECO:0000256" key="5">
    <source>
        <dbReference type="ARBA" id="ARBA00023136"/>
    </source>
</evidence>
<feature type="transmembrane region" description="Helical" evidence="7">
    <location>
        <begin position="40"/>
        <end position="60"/>
    </location>
</feature>
<dbReference type="InterPro" id="IPR000620">
    <property type="entry name" value="EamA_dom"/>
</dbReference>
<feature type="transmembrane region" description="Helical" evidence="7">
    <location>
        <begin position="240"/>
        <end position="261"/>
    </location>
</feature>
<dbReference type="Proteomes" id="UP001056708">
    <property type="component" value="Chromosome"/>
</dbReference>
<evidence type="ECO:0000313" key="10">
    <source>
        <dbReference type="Proteomes" id="UP001056708"/>
    </source>
</evidence>
<name>A0ABY5AMF5_9CYAN</name>
<feature type="region of interest" description="Disordered" evidence="6">
    <location>
        <begin position="319"/>
        <end position="353"/>
    </location>
</feature>
<feature type="transmembrane region" description="Helical" evidence="7">
    <location>
        <begin position="12"/>
        <end position="34"/>
    </location>
</feature>